<evidence type="ECO:0000256" key="10">
    <source>
        <dbReference type="ARBA" id="ARBA00022857"/>
    </source>
</evidence>
<dbReference type="PIRSF" id="PIRSF006769">
    <property type="entry name" value="RibD"/>
    <property type="match status" value="1"/>
</dbReference>
<dbReference type="GO" id="GO:0008835">
    <property type="term" value="F:diaminohydroxyphosphoribosylaminopyrimidine deaminase activity"/>
    <property type="evidence" value="ECO:0007669"/>
    <property type="project" value="UniProtKB-EC"/>
</dbReference>
<keyword evidence="8 13" id="KW-0378">Hydrolase</keyword>
<dbReference type="GO" id="GO:0008270">
    <property type="term" value="F:zinc ion binding"/>
    <property type="evidence" value="ECO:0007669"/>
    <property type="project" value="InterPro"/>
</dbReference>
<dbReference type="InterPro" id="IPR011549">
    <property type="entry name" value="RibD_C"/>
</dbReference>
<dbReference type="InterPro" id="IPR050765">
    <property type="entry name" value="Riboflavin_Biosynth_HTPR"/>
</dbReference>
<evidence type="ECO:0000256" key="7">
    <source>
        <dbReference type="ARBA" id="ARBA00022723"/>
    </source>
</evidence>
<accession>A0A1C3ZEA4</accession>
<dbReference type="FunFam" id="3.40.140.10:FF:000025">
    <property type="entry name" value="Riboflavin biosynthesis protein RibD"/>
    <property type="match status" value="1"/>
</dbReference>
<evidence type="ECO:0000256" key="12">
    <source>
        <dbReference type="ARBA" id="ARBA00023268"/>
    </source>
</evidence>
<dbReference type="AlphaFoldDB" id="A0A1C3ZEA4"/>
<evidence type="ECO:0000313" key="19">
    <source>
        <dbReference type="Proteomes" id="UP000199670"/>
    </source>
</evidence>
<keyword evidence="11 13" id="KW-0560">Oxidoreductase</keyword>
<keyword evidence="10 13" id="KW-0521">NADP</keyword>
<comment type="pathway">
    <text evidence="2 13">Cofactor biosynthesis; riboflavin biosynthesis; 5-amino-6-(D-ribitylamino)uracil from GTP: step 2/4.</text>
</comment>
<feature type="binding site" evidence="15">
    <location>
        <position position="175"/>
    </location>
    <ligand>
        <name>NADP(+)</name>
        <dbReference type="ChEBI" id="CHEBI:58349"/>
    </ligand>
</feature>
<dbReference type="UniPathway" id="UPA00275">
    <property type="reaction ID" value="UER00401"/>
</dbReference>
<reference evidence="19" key="1">
    <citation type="submission" date="2016-08" db="EMBL/GenBank/DDBJ databases">
        <authorList>
            <person name="Varghese N."/>
            <person name="Submissions Spin"/>
        </authorList>
    </citation>
    <scope>NUCLEOTIDE SEQUENCE [LARGE SCALE GENOMIC DNA]</scope>
    <source>
        <strain evidence="19">R-53248</strain>
    </source>
</reference>
<keyword evidence="19" id="KW-1185">Reference proteome</keyword>
<dbReference type="EC" id="1.1.1.193" evidence="13"/>
<dbReference type="GO" id="GO:0008703">
    <property type="term" value="F:5-amino-6-(5-phosphoribosylamino)uracil reductase activity"/>
    <property type="evidence" value="ECO:0007669"/>
    <property type="project" value="UniProtKB-EC"/>
</dbReference>
<evidence type="ECO:0000256" key="13">
    <source>
        <dbReference type="PIRNR" id="PIRNR006769"/>
    </source>
</evidence>
<keyword evidence="9 13" id="KW-0862">Zinc</keyword>
<keyword evidence="7 13" id="KW-0479">Metal-binding</keyword>
<feature type="binding site" evidence="15">
    <location>
        <position position="201"/>
    </location>
    <ligand>
        <name>NADP(+)</name>
        <dbReference type="ChEBI" id="CHEBI:58349"/>
    </ligand>
</feature>
<evidence type="ECO:0000259" key="17">
    <source>
        <dbReference type="PROSITE" id="PS51747"/>
    </source>
</evidence>
<dbReference type="InterPro" id="IPR002125">
    <property type="entry name" value="CMP_dCMP_dom"/>
</dbReference>
<gene>
    <name evidence="18" type="ORF">GA0061081_101367</name>
</gene>
<dbReference type="NCBIfam" id="TIGR00326">
    <property type="entry name" value="eubact_ribD"/>
    <property type="match status" value="1"/>
</dbReference>
<dbReference type="SUPFAM" id="SSF53597">
    <property type="entry name" value="Dihydrofolate reductase-like"/>
    <property type="match status" value="1"/>
</dbReference>
<dbReference type="GO" id="GO:0009231">
    <property type="term" value="P:riboflavin biosynthetic process"/>
    <property type="evidence" value="ECO:0007669"/>
    <property type="project" value="UniProtKB-UniPathway"/>
</dbReference>
<organism evidence="18 19">
    <name type="scientific">Gilliamella bombicola</name>
    <dbReference type="NCBI Taxonomy" id="1798182"/>
    <lineage>
        <taxon>Bacteria</taxon>
        <taxon>Pseudomonadati</taxon>
        <taxon>Pseudomonadota</taxon>
        <taxon>Gammaproteobacteria</taxon>
        <taxon>Orbales</taxon>
        <taxon>Orbaceae</taxon>
        <taxon>Gilliamella</taxon>
    </lineage>
</organism>
<dbReference type="Pfam" id="PF01872">
    <property type="entry name" value="RibD_C"/>
    <property type="match status" value="1"/>
</dbReference>
<evidence type="ECO:0000256" key="4">
    <source>
        <dbReference type="ARBA" id="ARBA00005259"/>
    </source>
</evidence>
<feature type="binding site" evidence="15">
    <location>
        <position position="304"/>
    </location>
    <ligand>
        <name>substrate</name>
    </ligand>
</feature>
<feature type="binding site" evidence="15">
    <location>
        <position position="205"/>
    </location>
    <ligand>
        <name>NADP(+)</name>
        <dbReference type="ChEBI" id="CHEBI:58349"/>
    </ligand>
</feature>
<comment type="similarity">
    <text evidence="4 13">In the N-terminal section; belongs to the cytidine and deoxycytidylate deaminase family.</text>
</comment>
<dbReference type="Gene3D" id="3.40.430.10">
    <property type="entry name" value="Dihydrofolate Reductase, subunit A"/>
    <property type="match status" value="1"/>
</dbReference>
<dbReference type="OrthoDB" id="9800865at2"/>
<dbReference type="InterPro" id="IPR024072">
    <property type="entry name" value="DHFR-like_dom_sf"/>
</dbReference>
<evidence type="ECO:0000256" key="1">
    <source>
        <dbReference type="ARBA" id="ARBA00002151"/>
    </source>
</evidence>
<feature type="binding site" evidence="15">
    <location>
        <position position="189"/>
    </location>
    <ligand>
        <name>substrate</name>
    </ligand>
</feature>
<feature type="binding site" evidence="16">
    <location>
        <position position="80"/>
    </location>
    <ligand>
        <name>Zn(2+)</name>
        <dbReference type="ChEBI" id="CHEBI:29105"/>
        <note>catalytic</note>
    </ligand>
</feature>
<feature type="active site" description="Proton donor" evidence="14">
    <location>
        <position position="57"/>
    </location>
</feature>
<keyword evidence="12" id="KW-0511">Multifunctional enzyme</keyword>
<evidence type="ECO:0000256" key="16">
    <source>
        <dbReference type="PIRSR" id="PIRSR006769-3"/>
    </source>
</evidence>
<feature type="binding site" evidence="15">
    <location>
        <position position="159"/>
    </location>
    <ligand>
        <name>NADP(+)</name>
        <dbReference type="ChEBI" id="CHEBI:58349"/>
    </ligand>
</feature>
<feature type="binding site" evidence="15">
    <location>
        <position position="209"/>
    </location>
    <ligand>
        <name>substrate</name>
    </ligand>
</feature>
<comment type="catalytic activity">
    <reaction evidence="13">
        <text>2,5-diamino-6-hydroxy-4-(5-phosphoribosylamino)-pyrimidine + H2O + H(+) = 5-amino-6-(5-phospho-D-ribosylamino)uracil + NH4(+)</text>
        <dbReference type="Rhea" id="RHEA:21868"/>
        <dbReference type="ChEBI" id="CHEBI:15377"/>
        <dbReference type="ChEBI" id="CHEBI:15378"/>
        <dbReference type="ChEBI" id="CHEBI:28938"/>
        <dbReference type="ChEBI" id="CHEBI:58453"/>
        <dbReference type="ChEBI" id="CHEBI:58614"/>
        <dbReference type="EC" id="3.5.4.26"/>
    </reaction>
</comment>
<dbReference type="InterPro" id="IPR004794">
    <property type="entry name" value="Eubact_RibD"/>
</dbReference>
<dbReference type="PANTHER" id="PTHR38011:SF7">
    <property type="entry name" value="2,5-DIAMINO-6-RIBOSYLAMINO-4(3H)-PYRIMIDINONE 5'-PHOSPHATE REDUCTASE"/>
    <property type="match status" value="1"/>
</dbReference>
<evidence type="ECO:0000256" key="14">
    <source>
        <dbReference type="PIRSR" id="PIRSR006769-1"/>
    </source>
</evidence>
<comment type="pathway">
    <text evidence="3 13">Cofactor biosynthesis; riboflavin biosynthesis; 5-amino-6-(D-ribitylamino)uracil from GTP: step 3/4.</text>
</comment>
<evidence type="ECO:0000256" key="9">
    <source>
        <dbReference type="ARBA" id="ARBA00022833"/>
    </source>
</evidence>
<keyword evidence="6 13" id="KW-0686">Riboflavin biosynthesis</keyword>
<evidence type="ECO:0000256" key="2">
    <source>
        <dbReference type="ARBA" id="ARBA00004882"/>
    </source>
</evidence>
<dbReference type="GO" id="GO:0050661">
    <property type="term" value="F:NADP binding"/>
    <property type="evidence" value="ECO:0007669"/>
    <property type="project" value="InterPro"/>
</dbReference>
<evidence type="ECO:0000256" key="11">
    <source>
        <dbReference type="ARBA" id="ARBA00023002"/>
    </source>
</evidence>
<evidence type="ECO:0000256" key="6">
    <source>
        <dbReference type="ARBA" id="ARBA00022619"/>
    </source>
</evidence>
<dbReference type="NCBIfam" id="TIGR00227">
    <property type="entry name" value="ribD_Cterm"/>
    <property type="match status" value="1"/>
</dbReference>
<feature type="binding site" evidence="15">
    <location>
        <position position="212"/>
    </location>
    <ligand>
        <name>substrate</name>
    </ligand>
</feature>
<dbReference type="InterPro" id="IPR016193">
    <property type="entry name" value="Cytidine_deaminase-like"/>
</dbReference>
<dbReference type="Pfam" id="PF00383">
    <property type="entry name" value="dCMP_cyt_deam_1"/>
    <property type="match status" value="1"/>
</dbReference>
<evidence type="ECO:0000256" key="5">
    <source>
        <dbReference type="ARBA" id="ARBA00007417"/>
    </source>
</evidence>
<dbReference type="RefSeq" id="WP_091346529.1">
    <property type="nucleotide sequence ID" value="NZ_FMAQ01000001.1"/>
</dbReference>
<comment type="function">
    <text evidence="1 13">Converts 2,5-diamino-6-(ribosylamino)-4(3h)-pyrimidinone 5'-phosphate into 5-amino-6-(ribosylamino)-2,4(1h,3h)-pyrimidinedione 5'-phosphate.</text>
</comment>
<dbReference type="PANTHER" id="PTHR38011">
    <property type="entry name" value="DIHYDROFOLATE REDUCTASE FAMILY PROTEIN (AFU_ORTHOLOGUE AFUA_8G06820)"/>
    <property type="match status" value="1"/>
</dbReference>
<evidence type="ECO:0000256" key="3">
    <source>
        <dbReference type="ARBA" id="ARBA00004910"/>
    </source>
</evidence>
<sequence>MNITCDNDRFYMQQAIELAKLGRFTTTPNPNVGCIIVKDNQIIGKGYHKKAGQPHAEVYALQMAGDEAKDSTAYVTLEPCSHFGRTPPCADALIKAQLKRVVIAMQDPNPTVAGNGIKRLSDAGIEVTVGVLTEQAEELNKGFLKRMRTGMPYVQLKLATSLDGKIAMASGESKWITSSVARQDVQKFRAQSCCILSTRATVQSDNASLTVRDAELPDDIKQIYSSEKIRQPVRIIIDSQNKLTGNENIFKQLGETWIVRKQDMPVTKPNTKLIIESSANKNINLTKLFSLLANNNQINSIWVEAGAHLAGALIEQDLVDELIIYYAPKLLGHNAKDMCILPNLQNLSMAPKFRVKSATMVGEDLRVILKK</sequence>
<dbReference type="NCBIfam" id="NF008052">
    <property type="entry name" value="PRK10786.1"/>
    <property type="match status" value="1"/>
</dbReference>
<evidence type="ECO:0000313" key="18">
    <source>
        <dbReference type="EMBL" id="SCB80727.1"/>
    </source>
</evidence>
<dbReference type="InterPro" id="IPR016192">
    <property type="entry name" value="APOBEC/CMP_deaminase_Zn-bd"/>
</dbReference>
<comment type="cofactor">
    <cofactor evidence="13 16">
        <name>Zn(2+)</name>
        <dbReference type="ChEBI" id="CHEBI:29105"/>
    </cofactor>
    <text evidence="13 16">Binds 1 zinc ion.</text>
</comment>
<feature type="binding site" evidence="15">
    <location>
        <position position="173"/>
    </location>
    <ligand>
        <name>substrate</name>
    </ligand>
</feature>
<feature type="binding site" evidence="16">
    <location>
        <position position="55"/>
    </location>
    <ligand>
        <name>Zn(2+)</name>
        <dbReference type="ChEBI" id="CHEBI:29105"/>
        <note>catalytic</note>
    </ligand>
</feature>
<dbReference type="PROSITE" id="PS51747">
    <property type="entry name" value="CYT_DCMP_DEAMINASES_2"/>
    <property type="match status" value="1"/>
</dbReference>
<dbReference type="Gene3D" id="3.40.140.10">
    <property type="entry name" value="Cytidine Deaminase, domain 2"/>
    <property type="match status" value="1"/>
</dbReference>
<dbReference type="STRING" id="1798182.GA0061081_101367"/>
<feature type="binding site" evidence="16">
    <location>
        <position position="89"/>
    </location>
    <ligand>
        <name>Zn(2+)</name>
        <dbReference type="ChEBI" id="CHEBI:29105"/>
        <note>catalytic</note>
    </ligand>
</feature>
<dbReference type="CDD" id="cd01284">
    <property type="entry name" value="Riboflavin_deaminase-reductase"/>
    <property type="match status" value="1"/>
</dbReference>
<feature type="binding site" evidence="15">
    <location>
        <begin position="306"/>
        <end position="312"/>
    </location>
    <ligand>
        <name>NADP(+)</name>
        <dbReference type="ChEBI" id="CHEBI:58349"/>
    </ligand>
</feature>
<dbReference type="EC" id="3.5.4.26" evidence="13"/>
<protein>
    <recommendedName>
        <fullName evidence="13">Riboflavin biosynthesis protein RibD</fullName>
    </recommendedName>
    <domain>
        <recommendedName>
            <fullName evidence="13">Diaminohydroxyphosphoribosylaminopyrimidine deaminase</fullName>
            <shortName evidence="13">DRAP deaminase</shortName>
            <ecNumber evidence="13">3.5.4.26</ecNumber>
        </recommendedName>
        <alternativeName>
            <fullName evidence="13">Riboflavin-specific deaminase</fullName>
        </alternativeName>
    </domain>
    <domain>
        <recommendedName>
            <fullName evidence="13">5-amino-6-(5-phosphoribosylamino)uracil reductase</fullName>
            <ecNumber evidence="13">1.1.1.193</ecNumber>
        </recommendedName>
        <alternativeName>
            <fullName evidence="13">HTP reductase</fullName>
        </alternativeName>
    </domain>
</protein>
<dbReference type="InterPro" id="IPR002734">
    <property type="entry name" value="RibDG_C"/>
</dbReference>
<evidence type="ECO:0000256" key="15">
    <source>
        <dbReference type="PIRSR" id="PIRSR006769-2"/>
    </source>
</evidence>
<dbReference type="Proteomes" id="UP000199670">
    <property type="component" value="Unassembled WGS sequence"/>
</dbReference>
<comment type="catalytic activity">
    <reaction evidence="13">
        <text>5-amino-6-(5-phospho-D-ribitylamino)uracil + NADP(+) = 5-amino-6-(5-phospho-D-ribosylamino)uracil + NADPH + H(+)</text>
        <dbReference type="Rhea" id="RHEA:17845"/>
        <dbReference type="ChEBI" id="CHEBI:15378"/>
        <dbReference type="ChEBI" id="CHEBI:57783"/>
        <dbReference type="ChEBI" id="CHEBI:58349"/>
        <dbReference type="ChEBI" id="CHEBI:58421"/>
        <dbReference type="ChEBI" id="CHEBI:58453"/>
        <dbReference type="EC" id="1.1.1.193"/>
    </reaction>
</comment>
<feature type="domain" description="CMP/dCMP-type deaminase" evidence="17">
    <location>
        <begin position="6"/>
        <end position="128"/>
    </location>
</feature>
<dbReference type="PROSITE" id="PS00903">
    <property type="entry name" value="CYT_DCMP_DEAMINASES_1"/>
    <property type="match status" value="1"/>
</dbReference>
<dbReference type="SUPFAM" id="SSF53927">
    <property type="entry name" value="Cytidine deaminase-like"/>
    <property type="match status" value="1"/>
</dbReference>
<comment type="similarity">
    <text evidence="5 13">In the C-terminal section; belongs to the HTP reductase family.</text>
</comment>
<name>A0A1C3ZEA4_9GAMM</name>
<feature type="binding site" evidence="15">
    <location>
        <position position="239"/>
    </location>
    <ligand>
        <name>NADP(+)</name>
        <dbReference type="ChEBI" id="CHEBI:58349"/>
    </ligand>
</feature>
<proteinExistence type="inferred from homology"/>
<dbReference type="EMBL" id="FMAQ01000001">
    <property type="protein sequence ID" value="SCB80727.1"/>
    <property type="molecule type" value="Genomic_DNA"/>
</dbReference>
<evidence type="ECO:0000256" key="8">
    <source>
        <dbReference type="ARBA" id="ARBA00022801"/>
    </source>
</evidence>